<proteinExistence type="predicted"/>
<organism evidence="2 3">
    <name type="scientific">Phytophthora infestans</name>
    <name type="common">Potato late blight agent</name>
    <name type="synonym">Botrytis infestans</name>
    <dbReference type="NCBI Taxonomy" id="4787"/>
    <lineage>
        <taxon>Eukaryota</taxon>
        <taxon>Sar</taxon>
        <taxon>Stramenopiles</taxon>
        <taxon>Oomycota</taxon>
        <taxon>Peronosporomycetes</taxon>
        <taxon>Peronosporales</taxon>
        <taxon>Peronosporaceae</taxon>
        <taxon>Phytophthora</taxon>
    </lineage>
</organism>
<name>A0A8S9TJB0_PHYIN</name>
<protein>
    <submittedName>
        <fullName evidence="2">Uncharacterized protein</fullName>
    </submittedName>
</protein>
<dbReference type="Proteomes" id="UP000704712">
    <property type="component" value="Unassembled WGS sequence"/>
</dbReference>
<sequence>MVKTAVAAKKNLKYTVYDLLREDNALEREEKAAERREKFEERRREREKEREDRHKEKEEDRTEREAAHQLELAKLENKKYAMMLKLAMLNKSGGGSTV</sequence>
<feature type="region of interest" description="Disordered" evidence="1">
    <location>
        <begin position="25"/>
        <end position="66"/>
    </location>
</feature>
<evidence type="ECO:0000313" key="3">
    <source>
        <dbReference type="Proteomes" id="UP000704712"/>
    </source>
</evidence>
<accession>A0A8S9TJB0</accession>
<dbReference type="AlphaFoldDB" id="A0A8S9TJB0"/>
<evidence type="ECO:0000313" key="2">
    <source>
        <dbReference type="EMBL" id="KAF4128450.1"/>
    </source>
</evidence>
<dbReference type="EMBL" id="JAACNO010003123">
    <property type="protein sequence ID" value="KAF4128450.1"/>
    <property type="molecule type" value="Genomic_DNA"/>
</dbReference>
<evidence type="ECO:0000256" key="1">
    <source>
        <dbReference type="SAM" id="MobiDB-lite"/>
    </source>
</evidence>
<comment type="caution">
    <text evidence="2">The sequence shown here is derived from an EMBL/GenBank/DDBJ whole genome shotgun (WGS) entry which is preliminary data.</text>
</comment>
<gene>
    <name evidence="2" type="ORF">GN958_ATG22370</name>
</gene>
<reference evidence="2" key="1">
    <citation type="submission" date="2020-03" db="EMBL/GenBank/DDBJ databases">
        <title>Hybrid Assembly of Korean Phytophthora infestans isolates.</title>
        <authorList>
            <person name="Prokchorchik M."/>
            <person name="Lee Y."/>
            <person name="Seo J."/>
            <person name="Cho J.-H."/>
            <person name="Park Y.-E."/>
            <person name="Jang D.-C."/>
            <person name="Im J.-S."/>
            <person name="Choi J.-G."/>
            <person name="Park H.-J."/>
            <person name="Lee G.-B."/>
            <person name="Lee Y.-G."/>
            <person name="Hong S.-Y."/>
            <person name="Cho K."/>
            <person name="Sohn K.H."/>
        </authorList>
    </citation>
    <scope>NUCLEOTIDE SEQUENCE</scope>
    <source>
        <strain evidence="2">KR_2_A2</strain>
    </source>
</reference>